<evidence type="ECO:0000313" key="3">
    <source>
        <dbReference type="Proteomes" id="UP000028680"/>
    </source>
</evidence>
<dbReference type="InterPro" id="IPR036249">
    <property type="entry name" value="Thioredoxin-like_sf"/>
</dbReference>
<feature type="chain" id="PRO_5043055544" evidence="1">
    <location>
        <begin position="20"/>
        <end position="119"/>
    </location>
</feature>
<dbReference type="RefSeq" id="WP_044050017.1">
    <property type="nucleotide sequence ID" value="NZ_CP003984.1"/>
</dbReference>
<keyword evidence="3" id="KW-1185">Reference proteome</keyword>
<dbReference type="AlphaFoldDB" id="A0AAN0RJD4"/>
<gene>
    <name evidence="2" type="primary">soxS</name>
    <name evidence="2" type="ORF">RCA23_c17440</name>
</gene>
<protein>
    <submittedName>
        <fullName evidence="2">Protein SoxS</fullName>
    </submittedName>
</protein>
<organism evidence="2 3">
    <name type="scientific">Planktomarina temperata RCA23</name>
    <dbReference type="NCBI Taxonomy" id="666509"/>
    <lineage>
        <taxon>Bacteria</taxon>
        <taxon>Pseudomonadati</taxon>
        <taxon>Pseudomonadota</taxon>
        <taxon>Alphaproteobacteria</taxon>
        <taxon>Rhodobacterales</taxon>
        <taxon>Paracoccaceae</taxon>
        <taxon>Planktomarina</taxon>
    </lineage>
</organism>
<dbReference type="Proteomes" id="UP000028680">
    <property type="component" value="Chromosome"/>
</dbReference>
<proteinExistence type="predicted"/>
<dbReference type="GeneID" id="93368375"/>
<evidence type="ECO:0000256" key="1">
    <source>
        <dbReference type="SAM" id="SignalP"/>
    </source>
</evidence>
<feature type="signal peptide" evidence="1">
    <location>
        <begin position="1"/>
        <end position="19"/>
    </location>
</feature>
<dbReference type="Gene3D" id="3.40.30.10">
    <property type="entry name" value="Glutaredoxin"/>
    <property type="match status" value="1"/>
</dbReference>
<sequence length="119" mass="13291">MWTKALSLTLAMLALPAMSETRLIMAEEEGCMWCARWNEEIGPIYPKTPEGRAAPLQRLDVHDPLPAELQFDRSLHFTPTFVLMVDGVEASRIEGYPGEDFFWGLLGQMLIAAAVPVSQ</sequence>
<reference evidence="2 3" key="1">
    <citation type="journal article" date="2014" name="ISME J.">
        <title>Adaptation of an abundant Roseobacter RCA organism to pelagic systems revealed by genomic and transcriptomic analyses.</title>
        <authorList>
            <person name="Voget S."/>
            <person name="Wemheuer B."/>
            <person name="Brinkhoff T."/>
            <person name="Vollmers J."/>
            <person name="Dietrich S."/>
            <person name="Giebel H.A."/>
            <person name="Beardsley C."/>
            <person name="Sardemann C."/>
            <person name="Bakenhus I."/>
            <person name="Billerbeck S."/>
            <person name="Daniel R."/>
            <person name="Simon M."/>
        </authorList>
    </citation>
    <scope>NUCLEOTIDE SEQUENCE [LARGE SCALE GENOMIC DNA]</scope>
    <source>
        <strain evidence="2 3">RCA23</strain>
    </source>
</reference>
<dbReference type="SUPFAM" id="SSF52833">
    <property type="entry name" value="Thioredoxin-like"/>
    <property type="match status" value="1"/>
</dbReference>
<dbReference type="KEGG" id="ptp:RCA23_c17440"/>
<dbReference type="EMBL" id="CP003984">
    <property type="protein sequence ID" value="AII87278.1"/>
    <property type="molecule type" value="Genomic_DNA"/>
</dbReference>
<accession>A0AAN0RJD4</accession>
<keyword evidence="1" id="KW-0732">Signal</keyword>
<evidence type="ECO:0000313" key="2">
    <source>
        <dbReference type="EMBL" id="AII87278.1"/>
    </source>
</evidence>
<name>A0AAN0RJD4_9RHOB</name>